<proteinExistence type="inferred from homology"/>
<dbReference type="RefSeq" id="WP_114086688.1">
    <property type="nucleotide sequence ID" value="NZ_JPWH01000001.1"/>
</dbReference>
<gene>
    <name evidence="2" type="ORF">TH25_01820</name>
</gene>
<dbReference type="Pfam" id="PF01177">
    <property type="entry name" value="Asp_Glu_race"/>
    <property type="match status" value="1"/>
</dbReference>
<evidence type="ECO:0000313" key="2">
    <source>
        <dbReference type="EMBL" id="RCK54099.1"/>
    </source>
</evidence>
<comment type="caution">
    <text evidence="2">The sequence shown here is derived from an EMBL/GenBank/DDBJ whole genome shotgun (WGS) entry which is preliminary data.</text>
</comment>
<dbReference type="InterPro" id="IPR052186">
    <property type="entry name" value="Hydantoin_racemase-like"/>
</dbReference>
<reference evidence="2 3" key="1">
    <citation type="submission" date="2014-07" db="EMBL/GenBank/DDBJ databases">
        <title>Draft genome sequence of Thalassospira profundimaris S25-3-2.</title>
        <authorList>
            <person name="Lai Q."/>
            <person name="Shao Z."/>
        </authorList>
    </citation>
    <scope>NUCLEOTIDE SEQUENCE [LARGE SCALE GENOMIC DNA]</scope>
    <source>
        <strain evidence="2 3">S25-3-2</strain>
    </source>
</reference>
<accession>A0A367XKY7</accession>
<evidence type="ECO:0000256" key="1">
    <source>
        <dbReference type="ARBA" id="ARBA00038414"/>
    </source>
</evidence>
<dbReference type="EMBL" id="JPWH01000001">
    <property type="protein sequence ID" value="RCK54099.1"/>
    <property type="molecule type" value="Genomic_DNA"/>
</dbReference>
<dbReference type="AlphaFoldDB" id="A0A367XKY7"/>
<dbReference type="PANTHER" id="PTHR28047">
    <property type="entry name" value="PROTEIN DCG1"/>
    <property type="match status" value="1"/>
</dbReference>
<organism evidence="2 3">
    <name type="scientific">Thalassospira profundimaris</name>
    <dbReference type="NCBI Taxonomy" id="502049"/>
    <lineage>
        <taxon>Bacteria</taxon>
        <taxon>Pseudomonadati</taxon>
        <taxon>Pseudomonadota</taxon>
        <taxon>Alphaproteobacteria</taxon>
        <taxon>Rhodospirillales</taxon>
        <taxon>Thalassospiraceae</taxon>
        <taxon>Thalassospira</taxon>
    </lineage>
</organism>
<dbReference type="OrthoDB" id="9791723at2"/>
<dbReference type="SUPFAM" id="SSF53681">
    <property type="entry name" value="Aspartate/glutamate racemase"/>
    <property type="match status" value="1"/>
</dbReference>
<protein>
    <submittedName>
        <fullName evidence="2">Asp/Glu/hydantoin racemase</fullName>
    </submittedName>
</protein>
<name>A0A367XKY7_9PROT</name>
<sequence>MSKIAVINPNMSAGFTDKIRTQAQRTVYPHNQVVALNPDFGPDSIEGYYDEAFASVGLLSVIRKLDPTGIDGYVVACFDDTGVDAARCLTQAPVMGLCEGAIRFAQALAGRYAIVTPMFVSVRPLEHLVRKYGADRDCVVRAAGVRTLDFEGENATRAYNALYGAAQKSLRDDGAEAIVLGCAGMTDVAEHLSADLGVPVIDGVQAAIKMVEGLAALQLTTSKHSTYGTPPAKSYHGMFEGFAPASI</sequence>
<dbReference type="PANTHER" id="PTHR28047:SF5">
    <property type="entry name" value="PROTEIN DCG1"/>
    <property type="match status" value="1"/>
</dbReference>
<dbReference type="InterPro" id="IPR053714">
    <property type="entry name" value="Iso_Racemase_Enz_sf"/>
</dbReference>
<dbReference type="Proteomes" id="UP000252517">
    <property type="component" value="Unassembled WGS sequence"/>
</dbReference>
<dbReference type="InterPro" id="IPR015942">
    <property type="entry name" value="Asp/Glu/hydantoin_racemase"/>
</dbReference>
<comment type="similarity">
    <text evidence="1">Belongs to the HyuE racemase family.</text>
</comment>
<dbReference type="Gene3D" id="3.40.50.12500">
    <property type="match status" value="1"/>
</dbReference>
<dbReference type="GO" id="GO:0047661">
    <property type="term" value="F:amino-acid racemase activity"/>
    <property type="evidence" value="ECO:0007669"/>
    <property type="project" value="InterPro"/>
</dbReference>
<dbReference type="InterPro" id="IPR001920">
    <property type="entry name" value="Asp/Glu_race"/>
</dbReference>
<evidence type="ECO:0000313" key="3">
    <source>
        <dbReference type="Proteomes" id="UP000252517"/>
    </source>
</evidence>